<dbReference type="Gene3D" id="3.30.1150.10">
    <property type="match status" value="3"/>
</dbReference>
<dbReference type="Proteomes" id="UP001597374">
    <property type="component" value="Unassembled WGS sequence"/>
</dbReference>
<evidence type="ECO:0000256" key="2">
    <source>
        <dbReference type="ARBA" id="ARBA00006555"/>
    </source>
</evidence>
<evidence type="ECO:0000256" key="10">
    <source>
        <dbReference type="SAM" id="SignalP"/>
    </source>
</evidence>
<keyword evidence="6" id="KW-0812">Transmembrane</keyword>
<dbReference type="EMBL" id="JBHUIM010000002">
    <property type="protein sequence ID" value="MFD2247036.1"/>
    <property type="molecule type" value="Genomic_DNA"/>
</dbReference>
<dbReference type="PANTHER" id="PTHR33446">
    <property type="entry name" value="PROTEIN TONB-RELATED"/>
    <property type="match status" value="1"/>
</dbReference>
<evidence type="ECO:0000256" key="7">
    <source>
        <dbReference type="ARBA" id="ARBA00022927"/>
    </source>
</evidence>
<keyword evidence="3" id="KW-0813">Transport</keyword>
<protein>
    <submittedName>
        <fullName evidence="12">TonB family protein</fullName>
    </submittedName>
</protein>
<feature type="chain" id="PRO_5046558743" evidence="10">
    <location>
        <begin position="31"/>
        <end position="422"/>
    </location>
</feature>
<dbReference type="PROSITE" id="PS52015">
    <property type="entry name" value="TONB_CTD"/>
    <property type="match status" value="1"/>
</dbReference>
<proteinExistence type="inferred from homology"/>
<comment type="subcellular location">
    <subcellularLocation>
        <location evidence="1">Cell inner membrane</location>
        <topology evidence="1">Single-pass membrane protein</topology>
        <orientation evidence="1">Periplasmic side</orientation>
    </subcellularLocation>
</comment>
<evidence type="ECO:0000313" key="12">
    <source>
        <dbReference type="EMBL" id="MFD2247036.1"/>
    </source>
</evidence>
<accession>A0ABW5CX48</accession>
<dbReference type="InterPro" id="IPR037682">
    <property type="entry name" value="TonB_C"/>
</dbReference>
<evidence type="ECO:0000259" key="11">
    <source>
        <dbReference type="PROSITE" id="PS52015"/>
    </source>
</evidence>
<gene>
    <name evidence="12" type="ORF">ACFSKP_12270</name>
</gene>
<name>A0ABW5CX48_9BACT</name>
<dbReference type="InterPro" id="IPR051045">
    <property type="entry name" value="TonB-dependent_transducer"/>
</dbReference>
<dbReference type="RefSeq" id="WP_250432241.1">
    <property type="nucleotide sequence ID" value="NZ_JALPRR010000006.1"/>
</dbReference>
<evidence type="ECO:0000256" key="5">
    <source>
        <dbReference type="ARBA" id="ARBA00022519"/>
    </source>
</evidence>
<comment type="caution">
    <text evidence="12">The sequence shown here is derived from an EMBL/GenBank/DDBJ whole genome shotgun (WGS) entry which is preliminary data.</text>
</comment>
<dbReference type="SUPFAM" id="SSF74653">
    <property type="entry name" value="TolA/TonB C-terminal domain"/>
    <property type="match status" value="3"/>
</dbReference>
<evidence type="ECO:0000256" key="9">
    <source>
        <dbReference type="ARBA" id="ARBA00023136"/>
    </source>
</evidence>
<keyword evidence="10" id="KW-0732">Signal</keyword>
<reference evidence="13" key="1">
    <citation type="journal article" date="2019" name="Int. J. Syst. Evol. Microbiol.">
        <title>The Global Catalogue of Microorganisms (GCM) 10K type strain sequencing project: providing services to taxonomists for standard genome sequencing and annotation.</title>
        <authorList>
            <consortium name="The Broad Institute Genomics Platform"/>
            <consortium name="The Broad Institute Genome Sequencing Center for Infectious Disease"/>
            <person name="Wu L."/>
            <person name="Ma J."/>
        </authorList>
    </citation>
    <scope>NUCLEOTIDE SEQUENCE [LARGE SCALE GENOMIC DNA]</scope>
    <source>
        <strain evidence="13">CGMCC 4.1782</strain>
    </source>
</reference>
<dbReference type="PANTHER" id="PTHR33446:SF2">
    <property type="entry name" value="PROTEIN TONB"/>
    <property type="match status" value="1"/>
</dbReference>
<evidence type="ECO:0000256" key="6">
    <source>
        <dbReference type="ARBA" id="ARBA00022692"/>
    </source>
</evidence>
<evidence type="ECO:0000256" key="4">
    <source>
        <dbReference type="ARBA" id="ARBA00022475"/>
    </source>
</evidence>
<keyword evidence="9" id="KW-0472">Membrane</keyword>
<evidence type="ECO:0000256" key="8">
    <source>
        <dbReference type="ARBA" id="ARBA00022989"/>
    </source>
</evidence>
<dbReference type="NCBIfam" id="TIGR01352">
    <property type="entry name" value="tonB_Cterm"/>
    <property type="match status" value="1"/>
</dbReference>
<keyword evidence="13" id="KW-1185">Reference proteome</keyword>
<feature type="signal peptide" evidence="10">
    <location>
        <begin position="1"/>
        <end position="30"/>
    </location>
</feature>
<evidence type="ECO:0000256" key="3">
    <source>
        <dbReference type="ARBA" id="ARBA00022448"/>
    </source>
</evidence>
<evidence type="ECO:0000313" key="13">
    <source>
        <dbReference type="Proteomes" id="UP001597374"/>
    </source>
</evidence>
<dbReference type="InterPro" id="IPR006260">
    <property type="entry name" value="TonB/TolA_C"/>
</dbReference>
<keyword evidence="7" id="KW-0653">Protein transport</keyword>
<evidence type="ECO:0000256" key="1">
    <source>
        <dbReference type="ARBA" id="ARBA00004383"/>
    </source>
</evidence>
<feature type="domain" description="TonB C-terminal" evidence="11">
    <location>
        <begin position="54"/>
        <end position="151"/>
    </location>
</feature>
<keyword evidence="5" id="KW-0997">Cell inner membrane</keyword>
<sequence length="422" mass="45807">MKNSNTIKTLLAAPLLALVLAVAPQHVALAQTTAPQKGGNKPYTFVEQMPAFKGGEGEMMKFLGSNIRYPKEAQENGVEGLVVVSFVVEKDGKLSEVQPVKKLGRGTDEEAMRVVQLMSGQWSPGKQSGETVRVKYVLPIRFALSEADRSAAADKANRPPQFKGGNETMMQAISSHLVLPAEAKQENLNARVMVKFSVEKDGSVSNVRLEGTKLKKIVGPGSELDYMDASTFGLQNKTVLAKLSEAAAAAVKSTSGQWEPALKDGQPIAAELVLPVQFLGSEANKKTQPLNPPSMEGYKKDYYKYDEVSIKPRLKDGSIEKFLAKNLRYPQNSTFEGDVDVHIIVKEDGKLISMIPVAVDKSVQEEVNRAVRLTKDNWVPGQLNGQPVTTARILKVRFVNNSSAVAATTNAKAADVVVTRSK</sequence>
<organism evidence="12 13">
    <name type="scientific">Pontibacter ruber</name>
    <dbReference type="NCBI Taxonomy" id="1343895"/>
    <lineage>
        <taxon>Bacteria</taxon>
        <taxon>Pseudomonadati</taxon>
        <taxon>Bacteroidota</taxon>
        <taxon>Cytophagia</taxon>
        <taxon>Cytophagales</taxon>
        <taxon>Hymenobacteraceae</taxon>
        <taxon>Pontibacter</taxon>
    </lineage>
</organism>
<keyword evidence="8" id="KW-1133">Transmembrane helix</keyword>
<keyword evidence="4" id="KW-1003">Cell membrane</keyword>
<comment type="similarity">
    <text evidence="2">Belongs to the TonB family.</text>
</comment>
<dbReference type="Pfam" id="PF03544">
    <property type="entry name" value="TonB_C"/>
    <property type="match status" value="1"/>
</dbReference>